<dbReference type="AlphaFoldDB" id="A0A7W7NV12"/>
<dbReference type="Proteomes" id="UP000555448">
    <property type="component" value="Unassembled WGS sequence"/>
</dbReference>
<dbReference type="RefSeq" id="WP_184243409.1">
    <property type="nucleotide sequence ID" value="NZ_JACHLR010000004.1"/>
</dbReference>
<name>A0A7W7NV12_9SPHN</name>
<keyword evidence="2" id="KW-1185">Reference proteome</keyword>
<dbReference type="EMBL" id="JACHLR010000004">
    <property type="protein sequence ID" value="MBB4858083.1"/>
    <property type="molecule type" value="Genomic_DNA"/>
</dbReference>
<evidence type="ECO:0000313" key="1">
    <source>
        <dbReference type="EMBL" id="MBB4858083.1"/>
    </source>
</evidence>
<comment type="caution">
    <text evidence="1">The sequence shown here is derived from an EMBL/GenBank/DDBJ whole genome shotgun (WGS) entry which is preliminary data.</text>
</comment>
<evidence type="ECO:0000313" key="2">
    <source>
        <dbReference type="Proteomes" id="UP000555448"/>
    </source>
</evidence>
<organism evidence="1 2">
    <name type="scientific">Novosphingobium chloroacetimidivorans</name>
    <dbReference type="NCBI Taxonomy" id="1428314"/>
    <lineage>
        <taxon>Bacteria</taxon>
        <taxon>Pseudomonadati</taxon>
        <taxon>Pseudomonadota</taxon>
        <taxon>Alphaproteobacteria</taxon>
        <taxon>Sphingomonadales</taxon>
        <taxon>Sphingomonadaceae</taxon>
        <taxon>Novosphingobium</taxon>
    </lineage>
</organism>
<sequence>MTPLERAARALWDISDQAMRTKDIMSSSDASREEADWERFLPHVRAVLQAVREPSSEMKEAGAEIVRNVHVEESEAAFASDAADTWRFMIDTALSG</sequence>
<reference evidence="1 2" key="1">
    <citation type="submission" date="2020-08" db="EMBL/GenBank/DDBJ databases">
        <title>Functional genomics of gut bacteria from endangered species of beetles.</title>
        <authorList>
            <person name="Carlos-Shanley C."/>
        </authorList>
    </citation>
    <scope>NUCLEOTIDE SEQUENCE [LARGE SCALE GENOMIC DNA]</scope>
    <source>
        <strain evidence="1 2">S00245</strain>
    </source>
</reference>
<protein>
    <submittedName>
        <fullName evidence="1">1,4-alpha-glucan branching enzyme</fullName>
    </submittedName>
</protein>
<accession>A0A7W7NV12</accession>
<gene>
    <name evidence="1" type="ORF">HNO88_001397</name>
</gene>
<proteinExistence type="predicted"/>